<comment type="caution">
    <text evidence="12">The sequence shown here is derived from an EMBL/GenBank/DDBJ whole genome shotgun (WGS) entry which is preliminary data.</text>
</comment>
<keyword evidence="5" id="KW-0598">Phosphotransferase system</keyword>
<dbReference type="PANTHER" id="PTHR30009:SF4">
    <property type="entry name" value="PTS SYSTEM N-ACETYLGLUCOSAMINE-SPECIFIC EIICBA COMPONENT"/>
    <property type="match status" value="1"/>
</dbReference>
<dbReference type="GO" id="GO:0009401">
    <property type="term" value="P:phosphoenolpyruvate-dependent sugar phosphotransferase system"/>
    <property type="evidence" value="ECO:0007669"/>
    <property type="project" value="UniProtKB-KW"/>
</dbReference>
<keyword evidence="13" id="KW-1185">Reference proteome</keyword>
<protein>
    <submittedName>
        <fullName evidence="12">PTS system N-acetylglucosamine-specific IIC component</fullName>
    </submittedName>
</protein>
<feature type="transmembrane region" description="Helical" evidence="10">
    <location>
        <begin position="88"/>
        <end position="106"/>
    </location>
</feature>
<keyword evidence="6 10" id="KW-0812">Transmembrane</keyword>
<evidence type="ECO:0000256" key="4">
    <source>
        <dbReference type="ARBA" id="ARBA00022597"/>
    </source>
</evidence>
<name>A0A839S8B3_9PSEU</name>
<keyword evidence="7 10" id="KW-1133">Transmembrane helix</keyword>
<evidence type="ECO:0000256" key="5">
    <source>
        <dbReference type="ARBA" id="ARBA00022683"/>
    </source>
</evidence>
<evidence type="ECO:0000256" key="9">
    <source>
        <dbReference type="SAM" id="MobiDB-lite"/>
    </source>
</evidence>
<feature type="transmembrane region" description="Helical" evidence="10">
    <location>
        <begin position="21"/>
        <end position="38"/>
    </location>
</feature>
<feature type="transmembrane region" description="Helical" evidence="10">
    <location>
        <begin position="248"/>
        <end position="269"/>
    </location>
</feature>
<reference evidence="12 13" key="1">
    <citation type="submission" date="2020-08" db="EMBL/GenBank/DDBJ databases">
        <title>Genomic Encyclopedia of Type Strains, Phase III (KMG-III): the genomes of soil and plant-associated and newly described type strains.</title>
        <authorList>
            <person name="Whitman W."/>
        </authorList>
    </citation>
    <scope>NUCLEOTIDE SEQUENCE [LARGE SCALE GENOMIC DNA]</scope>
    <source>
        <strain evidence="12 13">CECT 8577</strain>
    </source>
</reference>
<dbReference type="PANTHER" id="PTHR30009">
    <property type="entry name" value="CYTOCHROME C-TYPE SYNTHESIS PROTEIN AND PTS TRANSMEMBRANE COMPONENT"/>
    <property type="match status" value="1"/>
</dbReference>
<dbReference type="GO" id="GO:0090563">
    <property type="term" value="F:protein-phosphocysteine-sugar phosphotransferase activity"/>
    <property type="evidence" value="ECO:0007669"/>
    <property type="project" value="TreeGrafter"/>
</dbReference>
<gene>
    <name evidence="12" type="ORF">FHS23_004274</name>
</gene>
<dbReference type="InterPro" id="IPR050429">
    <property type="entry name" value="PTS_Glucose_EIICBA"/>
</dbReference>
<dbReference type="PROSITE" id="PS51103">
    <property type="entry name" value="PTS_EIIC_TYPE_1"/>
    <property type="match status" value="1"/>
</dbReference>
<dbReference type="Pfam" id="PF02378">
    <property type="entry name" value="PTS_EIIC"/>
    <property type="match status" value="1"/>
</dbReference>
<keyword evidence="2" id="KW-0813">Transport</keyword>
<dbReference type="GO" id="GO:0008982">
    <property type="term" value="F:protein-N(PI)-phosphohistidine-sugar phosphotransferase activity"/>
    <property type="evidence" value="ECO:0007669"/>
    <property type="project" value="InterPro"/>
</dbReference>
<keyword evidence="8 10" id="KW-0472">Membrane</keyword>
<dbReference type="RefSeq" id="WP_183658831.1">
    <property type="nucleotide sequence ID" value="NZ_JACHWU010000008.1"/>
</dbReference>
<evidence type="ECO:0000256" key="10">
    <source>
        <dbReference type="SAM" id="Phobius"/>
    </source>
</evidence>
<comment type="subcellular location">
    <subcellularLocation>
        <location evidence="1">Cell membrane</location>
        <topology evidence="1">Multi-pass membrane protein</topology>
    </subcellularLocation>
</comment>
<sequence>MSDRAQGNRRGLAGLQRFGRSLMLPIATLPAAGLLNRLGQADMLGRWDATSGIADVFVAAGGGLFDWLPLLFAVGIAVGFARKGDGSTGVAAAVGFVVFNKVVQVFAPLEELEGYEPAWMLQPIKWPYSVLSGIVVGLVTAVLWQRFHRVKLPPYLAFFGGRRFVPIINSFALLLLGVVFGLAFPVIDAGIQAAGEAATSDAVIGGGLYGTLNRLLIPVGLHQLLNVPLWFVFDGGDINNFFAGDPNAGAFMTGFFPIFMFALPAAALAIWQTAKPSQKKLVGGVMLSSALTAFLTGITEPIEFAFMFVAWPLYLIHAVLTGTSMMLVNALDIHLGFSFSAGGIDFLLNMTAPAANKAWLLIPIGLVYAAIYYVVFRWVITKWNMRTPGREDDADGAEDAQAPSKVDAGTASETATRTGPDSAGGAGGSAGGIGT</sequence>
<evidence type="ECO:0000313" key="12">
    <source>
        <dbReference type="EMBL" id="MBB3053230.1"/>
    </source>
</evidence>
<evidence type="ECO:0000313" key="13">
    <source>
        <dbReference type="Proteomes" id="UP000550714"/>
    </source>
</evidence>
<evidence type="ECO:0000256" key="6">
    <source>
        <dbReference type="ARBA" id="ARBA00022692"/>
    </source>
</evidence>
<dbReference type="InterPro" id="IPR003352">
    <property type="entry name" value="PTS_EIIC"/>
</dbReference>
<keyword evidence="4" id="KW-0762">Sugar transport</keyword>
<dbReference type="AlphaFoldDB" id="A0A839S8B3"/>
<feature type="domain" description="PTS EIIC type-1" evidence="11">
    <location>
        <begin position="9"/>
        <end position="392"/>
    </location>
</feature>
<proteinExistence type="predicted"/>
<accession>A0A839S8B3</accession>
<evidence type="ECO:0000256" key="1">
    <source>
        <dbReference type="ARBA" id="ARBA00004651"/>
    </source>
</evidence>
<dbReference type="GO" id="GO:0005886">
    <property type="term" value="C:plasma membrane"/>
    <property type="evidence" value="ECO:0007669"/>
    <property type="project" value="UniProtKB-SubCell"/>
</dbReference>
<evidence type="ECO:0000256" key="7">
    <source>
        <dbReference type="ARBA" id="ARBA00022989"/>
    </source>
</evidence>
<feature type="transmembrane region" description="Helical" evidence="10">
    <location>
        <begin position="126"/>
        <end position="144"/>
    </location>
</feature>
<evidence type="ECO:0000256" key="2">
    <source>
        <dbReference type="ARBA" id="ARBA00022448"/>
    </source>
</evidence>
<dbReference type="EMBL" id="JACHWU010000008">
    <property type="protein sequence ID" value="MBB3053230.1"/>
    <property type="molecule type" value="Genomic_DNA"/>
</dbReference>
<feature type="transmembrane region" description="Helical" evidence="10">
    <location>
        <begin position="358"/>
        <end position="380"/>
    </location>
</feature>
<dbReference type="GO" id="GO:0015764">
    <property type="term" value="P:N-acetylglucosamine transport"/>
    <property type="evidence" value="ECO:0007669"/>
    <property type="project" value="TreeGrafter"/>
</dbReference>
<feature type="transmembrane region" description="Helical" evidence="10">
    <location>
        <begin position="58"/>
        <end position="81"/>
    </location>
</feature>
<evidence type="ECO:0000256" key="8">
    <source>
        <dbReference type="ARBA" id="ARBA00023136"/>
    </source>
</evidence>
<evidence type="ECO:0000259" key="11">
    <source>
        <dbReference type="PROSITE" id="PS51103"/>
    </source>
</evidence>
<evidence type="ECO:0000256" key="3">
    <source>
        <dbReference type="ARBA" id="ARBA00022475"/>
    </source>
</evidence>
<feature type="transmembrane region" description="Helical" evidence="10">
    <location>
        <begin position="164"/>
        <end position="187"/>
    </location>
</feature>
<feature type="compositionally biased region" description="Gly residues" evidence="9">
    <location>
        <begin position="422"/>
        <end position="435"/>
    </location>
</feature>
<keyword evidence="3" id="KW-1003">Cell membrane</keyword>
<dbReference type="InterPro" id="IPR013013">
    <property type="entry name" value="PTS_EIIC_1"/>
</dbReference>
<feature type="region of interest" description="Disordered" evidence="9">
    <location>
        <begin position="390"/>
        <end position="435"/>
    </location>
</feature>
<feature type="transmembrane region" description="Helical" evidence="10">
    <location>
        <begin position="304"/>
        <end position="328"/>
    </location>
</feature>
<organism evidence="12 13">
    <name type="scientific">Prauserella isguenensis</name>
    <dbReference type="NCBI Taxonomy" id="1470180"/>
    <lineage>
        <taxon>Bacteria</taxon>
        <taxon>Bacillati</taxon>
        <taxon>Actinomycetota</taxon>
        <taxon>Actinomycetes</taxon>
        <taxon>Pseudonocardiales</taxon>
        <taxon>Pseudonocardiaceae</taxon>
        <taxon>Prauserella</taxon>
    </lineage>
</organism>
<dbReference type="Proteomes" id="UP000550714">
    <property type="component" value="Unassembled WGS sequence"/>
</dbReference>